<protein>
    <submittedName>
        <fullName evidence="1">DUF1684 domain-containing protein</fullName>
    </submittedName>
</protein>
<name>A0A5C4RX31_9GAMM</name>
<evidence type="ECO:0000313" key="1">
    <source>
        <dbReference type="EMBL" id="TNJ35833.1"/>
    </source>
</evidence>
<keyword evidence="2" id="KW-1185">Reference proteome</keyword>
<comment type="caution">
    <text evidence="1">The sequence shown here is derived from an EMBL/GenBank/DDBJ whole genome shotgun (WGS) entry which is preliminary data.</text>
</comment>
<dbReference type="PANTHER" id="PTHR41913:SF1">
    <property type="entry name" value="DUF1684 DOMAIN-CONTAINING PROTEIN"/>
    <property type="match status" value="1"/>
</dbReference>
<gene>
    <name evidence="1" type="ORF">E1B00_04095</name>
</gene>
<organism evidence="1 2">
    <name type="scientific">Arenimonas terrae</name>
    <dbReference type="NCBI Taxonomy" id="2546226"/>
    <lineage>
        <taxon>Bacteria</taxon>
        <taxon>Pseudomonadati</taxon>
        <taxon>Pseudomonadota</taxon>
        <taxon>Gammaproteobacteria</taxon>
        <taxon>Lysobacterales</taxon>
        <taxon>Lysobacteraceae</taxon>
        <taxon>Arenimonas</taxon>
    </lineage>
</organism>
<dbReference type="AlphaFoldDB" id="A0A5C4RX31"/>
<dbReference type="PANTHER" id="PTHR41913">
    <property type="entry name" value="DUF1684 DOMAIN-CONTAINING PROTEIN"/>
    <property type="match status" value="1"/>
</dbReference>
<accession>A0A5C4RX31</accession>
<evidence type="ECO:0000313" key="2">
    <source>
        <dbReference type="Proteomes" id="UP000305760"/>
    </source>
</evidence>
<reference evidence="1 2" key="1">
    <citation type="submission" date="2019-03" db="EMBL/GenBank/DDBJ databases">
        <title>Arenimonas daejeonensis sp. nov., isolated from compost.</title>
        <authorList>
            <person name="Jeon C.O."/>
        </authorList>
    </citation>
    <scope>NUCLEOTIDE SEQUENCE [LARGE SCALE GENOMIC DNA]</scope>
    <source>
        <strain evidence="1 2">R29</strain>
    </source>
</reference>
<dbReference type="EMBL" id="SMDR01000001">
    <property type="protein sequence ID" value="TNJ35833.1"/>
    <property type="molecule type" value="Genomic_DNA"/>
</dbReference>
<dbReference type="OrthoDB" id="5493262at2"/>
<sequence>MLAACGSGEEEAAKAEAEARAAKAARLAYEGEILAWRDERLARLTRPDGWLSLVGMHWVTPGSTYVGSAQDNGTRLSVGPAQIGMFTLDKDGTATLRLHPGVEAEVTIDGQAPQAGALVTLVPDSRGTPTVVAFNKGDASFILIERAGRYGLRVRNAFARTRTAFPGLDYFDINPGMRFVAKFDAHPPGQTVEIVNVLGMIEKMANPGTLTFSAPVKNEAGETVEREFRMQAVDEGDGRLFFTFADRTSGHETYAASRMVYADPAGKDGTTVLDFNKAYNPPCAFTPYSTCPMPLPENRLDLRVEAGEKKPRPFPE</sequence>
<dbReference type="Pfam" id="PF07920">
    <property type="entry name" value="DUF1684"/>
    <property type="match status" value="1"/>
</dbReference>
<dbReference type="Proteomes" id="UP000305760">
    <property type="component" value="Unassembled WGS sequence"/>
</dbReference>
<proteinExistence type="predicted"/>
<dbReference type="InterPro" id="IPR012467">
    <property type="entry name" value="DUF1684"/>
</dbReference>